<keyword evidence="3 5" id="KW-1133">Transmembrane helix</keyword>
<dbReference type="PANTHER" id="PTHR19317:SF0">
    <property type="entry name" value="PRENYLATED RAB ACCEPTOR PROTEIN 1"/>
    <property type="match status" value="1"/>
</dbReference>
<dbReference type="InterPro" id="IPR004895">
    <property type="entry name" value="Prenylated_rab_accept_PRA1"/>
</dbReference>
<keyword evidence="2 5" id="KW-0812">Transmembrane</keyword>
<sequence length="227" mass="25950">MRSATEYTDGLLGLPTSPQLATHKERSGGTQVGLCPCFRIAAGEFMHIYAILKEERLSWRDDFFDVSQLSVPRSTSEVLERLNLNLPFYAANYMTVCIVVTSLLLFLNPYFLILLCSLVLLLRGLFLHGKYQGRPNHCIYIGGVTVSYYRLLIVTLFVLFLFPVVWSGILNLLFLLLVGTALVLPHAVSRRPVYFHDEELEKRRPKALQYVVVFLLHFLSYMESPNK</sequence>
<evidence type="ECO:0000313" key="6">
    <source>
        <dbReference type="EMBL" id="RHW69416.1"/>
    </source>
</evidence>
<comment type="subcellular location">
    <subcellularLocation>
        <location evidence="1 5">Membrane</location>
        <topology evidence="1 5">Multi-pass membrane protein</topology>
    </subcellularLocation>
</comment>
<organism evidence="6">
    <name type="scientific">Trypanosoma brucei equiperdum</name>
    <dbReference type="NCBI Taxonomy" id="630700"/>
    <lineage>
        <taxon>Eukaryota</taxon>
        <taxon>Discoba</taxon>
        <taxon>Euglenozoa</taxon>
        <taxon>Kinetoplastea</taxon>
        <taxon>Metakinetoplastina</taxon>
        <taxon>Trypanosomatida</taxon>
        <taxon>Trypanosomatidae</taxon>
        <taxon>Trypanosoma</taxon>
    </lineage>
</organism>
<dbReference type="PANTHER" id="PTHR19317">
    <property type="entry name" value="PRENYLATED RAB ACCEPTOR 1-RELATED"/>
    <property type="match status" value="1"/>
</dbReference>
<comment type="caution">
    <text evidence="6">The sequence shown here is derived from an EMBL/GenBank/DDBJ whole genome shotgun (WGS) entry which is preliminary data.</text>
</comment>
<feature type="transmembrane region" description="Helical" evidence="5">
    <location>
        <begin position="110"/>
        <end position="127"/>
    </location>
</feature>
<keyword evidence="4 5" id="KW-0472">Membrane</keyword>
<dbReference type="GO" id="GO:0005794">
    <property type="term" value="C:Golgi apparatus"/>
    <property type="evidence" value="ECO:0007669"/>
    <property type="project" value="TreeGrafter"/>
</dbReference>
<dbReference type="Proteomes" id="UP000266743">
    <property type="component" value="Chromosome 10"/>
</dbReference>
<feature type="transmembrane region" description="Helical" evidence="5">
    <location>
        <begin position="86"/>
        <end position="104"/>
    </location>
</feature>
<evidence type="ECO:0000256" key="3">
    <source>
        <dbReference type="ARBA" id="ARBA00022989"/>
    </source>
</evidence>
<comment type="similarity">
    <text evidence="5">Belongs to the PRA1 family.</text>
</comment>
<reference evidence="6" key="1">
    <citation type="submission" date="2018-09" db="EMBL/GenBank/DDBJ databases">
        <title>whole genome sequence of T. equiperdum IVM-t1 strain.</title>
        <authorList>
            <person name="Suganuma K."/>
        </authorList>
    </citation>
    <scope>NUCLEOTIDE SEQUENCE [LARGE SCALE GENOMIC DNA]</scope>
    <source>
        <strain evidence="6">IVM-t1</strain>
    </source>
</reference>
<dbReference type="GO" id="GO:0016020">
    <property type="term" value="C:membrane"/>
    <property type="evidence" value="ECO:0007669"/>
    <property type="project" value="UniProtKB-SubCell"/>
</dbReference>
<dbReference type="EMBL" id="QSBY01000010">
    <property type="protein sequence ID" value="RHW69416.1"/>
    <property type="molecule type" value="Genomic_DNA"/>
</dbReference>
<accession>A0A3L6KZV2</accession>
<dbReference type="Pfam" id="PF03208">
    <property type="entry name" value="PRA1"/>
    <property type="match status" value="1"/>
</dbReference>
<name>A0A3L6KZV2_9TRYP</name>
<dbReference type="AlphaFoldDB" id="A0A3L6KZV2"/>
<feature type="transmembrane region" description="Helical" evidence="5">
    <location>
        <begin position="168"/>
        <end position="187"/>
    </location>
</feature>
<feature type="transmembrane region" description="Helical" evidence="5">
    <location>
        <begin position="139"/>
        <end position="162"/>
    </location>
</feature>
<proteinExistence type="inferred from homology"/>
<evidence type="ECO:0000256" key="1">
    <source>
        <dbReference type="ARBA" id="ARBA00004141"/>
    </source>
</evidence>
<evidence type="ECO:0000256" key="5">
    <source>
        <dbReference type="RuleBase" id="RU363107"/>
    </source>
</evidence>
<protein>
    <recommendedName>
        <fullName evidence="5">PRA1 family protein</fullName>
    </recommendedName>
</protein>
<evidence type="ECO:0000256" key="4">
    <source>
        <dbReference type="ARBA" id="ARBA00023136"/>
    </source>
</evidence>
<evidence type="ECO:0000256" key="2">
    <source>
        <dbReference type="ARBA" id="ARBA00022692"/>
    </source>
</evidence>
<gene>
    <name evidence="6" type="ORF">DPX39_100128000</name>
</gene>